<dbReference type="InterPro" id="IPR054156">
    <property type="entry name" value="YxaF_TetR_C"/>
</dbReference>
<dbReference type="InterPro" id="IPR001647">
    <property type="entry name" value="HTH_TetR"/>
</dbReference>
<dbReference type="Proteomes" id="UP000006578">
    <property type="component" value="Chromosome"/>
</dbReference>
<dbReference type="GO" id="GO:0003677">
    <property type="term" value="F:DNA binding"/>
    <property type="evidence" value="ECO:0007669"/>
    <property type="project" value="UniProtKB-UniRule"/>
</dbReference>
<dbReference type="SUPFAM" id="SSF48498">
    <property type="entry name" value="Tetracyclin repressor-like, C-terminal domain"/>
    <property type="match status" value="1"/>
</dbReference>
<protein>
    <submittedName>
        <fullName evidence="6">Transcriptional regulator, TetR family</fullName>
    </submittedName>
</protein>
<dbReference type="InterPro" id="IPR036271">
    <property type="entry name" value="Tet_transcr_reg_TetR-rel_C_sf"/>
</dbReference>
<reference evidence="6 7" key="1">
    <citation type="journal article" date="2009" name="Proc. Natl. Acad. Sci. U.S.A.">
        <title>The genomic basis of trophic strategy in marine bacteria.</title>
        <authorList>
            <person name="Lauro F.M."/>
            <person name="McDougald D."/>
            <person name="Thomas T."/>
            <person name="Williams T.J."/>
            <person name="Egan S."/>
            <person name="Rice S."/>
            <person name="DeMaere M.Z."/>
            <person name="Ting L."/>
            <person name="Ertan H."/>
            <person name="Johnson J."/>
            <person name="Ferriera S."/>
            <person name="Lapidus A."/>
            <person name="Anderson I."/>
            <person name="Kyrpides N."/>
            <person name="Munk A.C."/>
            <person name="Detter C."/>
            <person name="Han C.S."/>
            <person name="Brown M.V."/>
            <person name="Robb F.T."/>
            <person name="Kjelleberg S."/>
            <person name="Cavicchioli R."/>
        </authorList>
    </citation>
    <scope>NUCLEOTIDE SEQUENCE [LARGE SCALE GENOMIC DNA]</scope>
    <source>
        <strain evidence="7">DSM 13593 / LMG 18877 / RB2256</strain>
    </source>
</reference>
<dbReference type="Gene3D" id="1.10.357.10">
    <property type="entry name" value="Tetracycline Repressor, domain 2"/>
    <property type="match status" value="1"/>
</dbReference>
<evidence type="ECO:0000259" key="5">
    <source>
        <dbReference type="PROSITE" id="PS50977"/>
    </source>
</evidence>
<dbReference type="HOGENOM" id="CLU_069356_28_1_5"/>
<keyword evidence="3" id="KW-0804">Transcription</keyword>
<dbReference type="PROSITE" id="PS50977">
    <property type="entry name" value="HTH_TETR_2"/>
    <property type="match status" value="1"/>
</dbReference>
<dbReference type="STRING" id="317655.Sala_0735"/>
<dbReference type="Pfam" id="PF21993">
    <property type="entry name" value="TetR_C_13_2"/>
    <property type="match status" value="1"/>
</dbReference>
<accession>Q1GV67</accession>
<name>Q1GV67_SPHAL</name>
<dbReference type="PANTHER" id="PTHR47506">
    <property type="entry name" value="TRANSCRIPTIONAL REGULATORY PROTEIN"/>
    <property type="match status" value="1"/>
</dbReference>
<keyword evidence="7" id="KW-1185">Reference proteome</keyword>
<evidence type="ECO:0000256" key="1">
    <source>
        <dbReference type="ARBA" id="ARBA00023015"/>
    </source>
</evidence>
<dbReference type="KEGG" id="sal:Sala_0735"/>
<gene>
    <name evidence="6" type="ordered locus">Sala_0735</name>
</gene>
<evidence type="ECO:0000313" key="6">
    <source>
        <dbReference type="EMBL" id="ABF52455.1"/>
    </source>
</evidence>
<dbReference type="AlphaFoldDB" id="Q1GV67"/>
<evidence type="ECO:0000256" key="3">
    <source>
        <dbReference type="ARBA" id="ARBA00023163"/>
    </source>
</evidence>
<organism evidence="6 7">
    <name type="scientific">Sphingopyxis alaskensis (strain DSM 13593 / LMG 18877 / RB2256)</name>
    <name type="common">Sphingomonas alaskensis</name>
    <dbReference type="NCBI Taxonomy" id="317655"/>
    <lineage>
        <taxon>Bacteria</taxon>
        <taxon>Pseudomonadati</taxon>
        <taxon>Pseudomonadota</taxon>
        <taxon>Alphaproteobacteria</taxon>
        <taxon>Sphingomonadales</taxon>
        <taxon>Sphingomonadaceae</taxon>
        <taxon>Sphingopyxis</taxon>
    </lineage>
</organism>
<dbReference type="SUPFAM" id="SSF46689">
    <property type="entry name" value="Homeodomain-like"/>
    <property type="match status" value="1"/>
</dbReference>
<dbReference type="PANTHER" id="PTHR47506:SF3">
    <property type="entry name" value="HTH-TYPE TRANSCRIPTIONAL REGULATOR LMRA"/>
    <property type="match status" value="1"/>
</dbReference>
<evidence type="ECO:0000256" key="2">
    <source>
        <dbReference type="ARBA" id="ARBA00023125"/>
    </source>
</evidence>
<keyword evidence="1" id="KW-0805">Transcription regulation</keyword>
<dbReference type="PRINTS" id="PR00455">
    <property type="entry name" value="HTHTETR"/>
</dbReference>
<sequence>MVGGRDQRNEQMAAKLKHRQPIIDAAVQLFRQRGYAATGLNDLVLASGSPKGSMYYYFPDGKPTIAAAAVEEAGRRVMETIEDIAARTGSTADLLVEHARLLGQWMEKSGFRDGCPMTTVLLELAPDDRIVTEAGRRAFAARLRILGDKLIEDGFEAREAEAMALLCTNALQGSLVMARVECSRAPIEQTAAQLAAILKVKSEARRSNAIQD</sequence>
<proteinExistence type="predicted"/>
<dbReference type="InterPro" id="IPR009057">
    <property type="entry name" value="Homeodomain-like_sf"/>
</dbReference>
<feature type="domain" description="HTH tetR-type" evidence="5">
    <location>
        <begin position="16"/>
        <end position="76"/>
    </location>
</feature>
<dbReference type="eggNOG" id="COG1309">
    <property type="taxonomic scope" value="Bacteria"/>
</dbReference>
<dbReference type="Pfam" id="PF00440">
    <property type="entry name" value="TetR_N"/>
    <property type="match status" value="1"/>
</dbReference>
<feature type="DNA-binding region" description="H-T-H motif" evidence="4">
    <location>
        <begin position="39"/>
        <end position="58"/>
    </location>
</feature>
<keyword evidence="2 4" id="KW-0238">DNA-binding</keyword>
<dbReference type="EMBL" id="CP000356">
    <property type="protein sequence ID" value="ABF52455.1"/>
    <property type="molecule type" value="Genomic_DNA"/>
</dbReference>
<evidence type="ECO:0000313" key="7">
    <source>
        <dbReference type="Proteomes" id="UP000006578"/>
    </source>
</evidence>
<evidence type="ECO:0000256" key="4">
    <source>
        <dbReference type="PROSITE-ProRule" id="PRU00335"/>
    </source>
</evidence>